<feature type="domain" description="F-box" evidence="1">
    <location>
        <begin position="54"/>
        <end position="103"/>
    </location>
</feature>
<dbReference type="PROSITE" id="PS50181">
    <property type="entry name" value="FBOX"/>
    <property type="match status" value="1"/>
</dbReference>
<dbReference type="EMBL" id="JABCIY010000175">
    <property type="protein sequence ID" value="KAF7190338.1"/>
    <property type="molecule type" value="Genomic_DNA"/>
</dbReference>
<evidence type="ECO:0000259" key="1">
    <source>
        <dbReference type="PROSITE" id="PS50181"/>
    </source>
</evidence>
<dbReference type="Gene3D" id="1.20.1280.50">
    <property type="match status" value="1"/>
</dbReference>
<dbReference type="AlphaFoldDB" id="A0A8H6RFV3"/>
<name>A0A8H6RFV3_9PEZI</name>
<dbReference type="OrthoDB" id="3627501at2759"/>
<comment type="caution">
    <text evidence="2">The sequence shown here is derived from an EMBL/GenBank/DDBJ whole genome shotgun (WGS) entry which is preliminary data.</text>
</comment>
<accession>A0A8H6RFV3</accession>
<dbReference type="InterPro" id="IPR001810">
    <property type="entry name" value="F-box_dom"/>
</dbReference>
<keyword evidence="3" id="KW-1185">Reference proteome</keyword>
<gene>
    <name evidence="2" type="ORF">HII31_08669</name>
</gene>
<feature type="non-terminal residue" evidence="2">
    <location>
        <position position="301"/>
    </location>
</feature>
<feature type="non-terminal residue" evidence="2">
    <location>
        <position position="1"/>
    </location>
</feature>
<evidence type="ECO:0000313" key="2">
    <source>
        <dbReference type="EMBL" id="KAF7190338.1"/>
    </source>
</evidence>
<dbReference type="SMART" id="SM00256">
    <property type="entry name" value="FBOX"/>
    <property type="match status" value="1"/>
</dbReference>
<reference evidence="2" key="1">
    <citation type="submission" date="2020-04" db="EMBL/GenBank/DDBJ databases">
        <title>Draft genome resource of the tomato pathogen Pseudocercospora fuligena.</title>
        <authorList>
            <person name="Zaccaron A."/>
        </authorList>
    </citation>
    <scope>NUCLEOTIDE SEQUENCE</scope>
    <source>
        <strain evidence="2">PF001</strain>
    </source>
</reference>
<sequence length="301" mass="34337">SYSIQLALSLRRECTVKHDKRSSTSPHAIDLPTIPAIRLKDSHRTDSMQSTHKIASFSQLPAEIYLIILAYTPIKGILRCRLLNRNLKSIVDNEKNRELLAKQPNRGLQPDPNDRMEDAKAFASHRVGSNLRDVDDIGWLAHELIERHVQRHLPHILNYHPIDDATFLSPSRHSALQYLNISEEELLAMFARVRATQTPGGILQGTVHTRKRRDVNGFPRFPLTPLRFCSSPISSRNVRFQGFCTVLELVDLFDVPDLGDAGDLAYFIERAWVYEKVQQVVFGARLSLVEKAAVLEEIWVY</sequence>
<organism evidence="2 3">
    <name type="scientific">Pseudocercospora fuligena</name>
    <dbReference type="NCBI Taxonomy" id="685502"/>
    <lineage>
        <taxon>Eukaryota</taxon>
        <taxon>Fungi</taxon>
        <taxon>Dikarya</taxon>
        <taxon>Ascomycota</taxon>
        <taxon>Pezizomycotina</taxon>
        <taxon>Dothideomycetes</taxon>
        <taxon>Dothideomycetidae</taxon>
        <taxon>Mycosphaerellales</taxon>
        <taxon>Mycosphaerellaceae</taxon>
        <taxon>Pseudocercospora</taxon>
    </lineage>
</organism>
<dbReference type="Pfam" id="PF00646">
    <property type="entry name" value="F-box"/>
    <property type="match status" value="1"/>
</dbReference>
<dbReference type="SUPFAM" id="SSF81383">
    <property type="entry name" value="F-box domain"/>
    <property type="match status" value="1"/>
</dbReference>
<protein>
    <recommendedName>
        <fullName evidence="1">F-box domain-containing protein</fullName>
    </recommendedName>
</protein>
<dbReference type="Proteomes" id="UP000660729">
    <property type="component" value="Unassembled WGS sequence"/>
</dbReference>
<dbReference type="InterPro" id="IPR036047">
    <property type="entry name" value="F-box-like_dom_sf"/>
</dbReference>
<proteinExistence type="predicted"/>
<evidence type="ECO:0000313" key="3">
    <source>
        <dbReference type="Proteomes" id="UP000660729"/>
    </source>
</evidence>